<evidence type="ECO:0000256" key="6">
    <source>
        <dbReference type="ARBA" id="ARBA00022618"/>
    </source>
</evidence>
<dbReference type="Proteomes" id="UP001197795">
    <property type="component" value="Unassembled WGS sequence"/>
</dbReference>
<dbReference type="HAMAP" id="MF_00046">
    <property type="entry name" value="MurC"/>
    <property type="match status" value="1"/>
</dbReference>
<dbReference type="GO" id="GO:0008360">
    <property type="term" value="P:regulation of cell shape"/>
    <property type="evidence" value="ECO:0007669"/>
    <property type="project" value="UniProtKB-KW"/>
</dbReference>
<comment type="subcellular location">
    <subcellularLocation>
        <location evidence="1 14">Cytoplasm</location>
    </subcellularLocation>
</comment>
<feature type="domain" description="Mur ligase central" evidence="17">
    <location>
        <begin position="116"/>
        <end position="302"/>
    </location>
</feature>
<evidence type="ECO:0000256" key="11">
    <source>
        <dbReference type="ARBA" id="ARBA00023306"/>
    </source>
</evidence>
<name>A0AAE3D6L2_9FIRM</name>
<keyword evidence="12 14" id="KW-0961">Cell wall biogenesis/degradation</keyword>
<organism evidence="18 19">
    <name type="scientific">Waltera acetigignens</name>
    <dbReference type="NCBI Taxonomy" id="2981769"/>
    <lineage>
        <taxon>Bacteria</taxon>
        <taxon>Bacillati</taxon>
        <taxon>Bacillota</taxon>
        <taxon>Clostridia</taxon>
        <taxon>Lachnospirales</taxon>
        <taxon>Lachnospiraceae</taxon>
        <taxon>Waltera</taxon>
    </lineage>
</organism>
<comment type="similarity">
    <text evidence="14">Belongs to the MurCDEF family.</text>
</comment>
<evidence type="ECO:0000256" key="8">
    <source>
        <dbReference type="ARBA" id="ARBA00022840"/>
    </source>
</evidence>
<dbReference type="GO" id="GO:0071555">
    <property type="term" value="P:cell wall organization"/>
    <property type="evidence" value="ECO:0007669"/>
    <property type="project" value="UniProtKB-KW"/>
</dbReference>
<keyword evidence="7 14" id="KW-0547">Nucleotide-binding</keyword>
<dbReference type="SUPFAM" id="SSF53244">
    <property type="entry name" value="MurD-like peptide ligases, peptide-binding domain"/>
    <property type="match status" value="1"/>
</dbReference>
<evidence type="ECO:0000256" key="5">
    <source>
        <dbReference type="ARBA" id="ARBA00022598"/>
    </source>
</evidence>
<dbReference type="EC" id="6.3.2.8" evidence="3 14"/>
<dbReference type="NCBIfam" id="TIGR01082">
    <property type="entry name" value="murC"/>
    <property type="match status" value="1"/>
</dbReference>
<evidence type="ECO:0000256" key="9">
    <source>
        <dbReference type="ARBA" id="ARBA00022960"/>
    </source>
</evidence>
<dbReference type="Pfam" id="PF01225">
    <property type="entry name" value="Mur_ligase"/>
    <property type="match status" value="1"/>
</dbReference>
<evidence type="ECO:0000256" key="4">
    <source>
        <dbReference type="ARBA" id="ARBA00022490"/>
    </source>
</evidence>
<keyword evidence="8 14" id="KW-0067">ATP-binding</keyword>
<comment type="pathway">
    <text evidence="2 14">Cell wall biogenesis; peptidoglycan biosynthesis.</text>
</comment>
<comment type="catalytic activity">
    <reaction evidence="13 14">
        <text>UDP-N-acetyl-alpha-D-muramate + L-alanine + ATP = UDP-N-acetyl-alpha-D-muramoyl-L-alanine + ADP + phosphate + H(+)</text>
        <dbReference type="Rhea" id="RHEA:23372"/>
        <dbReference type="ChEBI" id="CHEBI:15378"/>
        <dbReference type="ChEBI" id="CHEBI:30616"/>
        <dbReference type="ChEBI" id="CHEBI:43474"/>
        <dbReference type="ChEBI" id="CHEBI:57972"/>
        <dbReference type="ChEBI" id="CHEBI:70757"/>
        <dbReference type="ChEBI" id="CHEBI:83898"/>
        <dbReference type="ChEBI" id="CHEBI:456216"/>
        <dbReference type="EC" id="6.3.2.8"/>
    </reaction>
</comment>
<dbReference type="Pfam" id="PF02875">
    <property type="entry name" value="Mur_ligase_C"/>
    <property type="match status" value="1"/>
</dbReference>
<dbReference type="GO" id="GO:0051301">
    <property type="term" value="P:cell division"/>
    <property type="evidence" value="ECO:0007669"/>
    <property type="project" value="UniProtKB-KW"/>
</dbReference>
<dbReference type="EMBL" id="JAJEPV010000005">
    <property type="protein sequence ID" value="MCC2118622.1"/>
    <property type="molecule type" value="Genomic_DNA"/>
</dbReference>
<evidence type="ECO:0000313" key="19">
    <source>
        <dbReference type="Proteomes" id="UP001197795"/>
    </source>
</evidence>
<evidence type="ECO:0000256" key="10">
    <source>
        <dbReference type="ARBA" id="ARBA00022984"/>
    </source>
</evidence>
<dbReference type="SUPFAM" id="SSF51984">
    <property type="entry name" value="MurCD N-terminal domain"/>
    <property type="match status" value="1"/>
</dbReference>
<dbReference type="GO" id="GO:0009252">
    <property type="term" value="P:peptidoglycan biosynthetic process"/>
    <property type="evidence" value="ECO:0007669"/>
    <property type="project" value="UniProtKB-UniRule"/>
</dbReference>
<dbReference type="InterPro" id="IPR036565">
    <property type="entry name" value="Mur-like_cat_sf"/>
</dbReference>
<proteinExistence type="inferred from homology"/>
<dbReference type="InterPro" id="IPR005758">
    <property type="entry name" value="UDP-N-AcMur_Ala_ligase_MurC"/>
</dbReference>
<dbReference type="Gene3D" id="3.40.1190.10">
    <property type="entry name" value="Mur-like, catalytic domain"/>
    <property type="match status" value="1"/>
</dbReference>
<evidence type="ECO:0000256" key="7">
    <source>
        <dbReference type="ARBA" id="ARBA00022741"/>
    </source>
</evidence>
<dbReference type="PANTHER" id="PTHR43445:SF3">
    <property type="entry name" value="UDP-N-ACETYLMURAMATE--L-ALANINE LIGASE"/>
    <property type="match status" value="1"/>
</dbReference>
<evidence type="ECO:0000256" key="1">
    <source>
        <dbReference type="ARBA" id="ARBA00004496"/>
    </source>
</evidence>
<dbReference type="InterPro" id="IPR036615">
    <property type="entry name" value="Mur_ligase_C_dom_sf"/>
</dbReference>
<dbReference type="RefSeq" id="WP_227732467.1">
    <property type="nucleotide sequence ID" value="NZ_JAJEPV010000005.1"/>
</dbReference>
<keyword evidence="5 14" id="KW-0436">Ligase</keyword>
<keyword evidence="19" id="KW-1185">Reference proteome</keyword>
<evidence type="ECO:0000256" key="14">
    <source>
        <dbReference type="HAMAP-Rule" id="MF_00046"/>
    </source>
</evidence>
<dbReference type="PANTHER" id="PTHR43445">
    <property type="entry name" value="UDP-N-ACETYLMURAMATE--L-ALANINE LIGASE-RELATED"/>
    <property type="match status" value="1"/>
</dbReference>
<dbReference type="Gene3D" id="3.90.190.20">
    <property type="entry name" value="Mur ligase, C-terminal domain"/>
    <property type="match status" value="1"/>
</dbReference>
<evidence type="ECO:0000313" key="18">
    <source>
        <dbReference type="EMBL" id="MCC2118622.1"/>
    </source>
</evidence>
<dbReference type="InterPro" id="IPR050061">
    <property type="entry name" value="MurCDEF_pg_biosynth"/>
</dbReference>
<feature type="binding site" evidence="14">
    <location>
        <begin position="118"/>
        <end position="124"/>
    </location>
    <ligand>
        <name>ATP</name>
        <dbReference type="ChEBI" id="CHEBI:30616"/>
    </ligand>
</feature>
<dbReference type="InterPro" id="IPR000713">
    <property type="entry name" value="Mur_ligase_N"/>
</dbReference>
<accession>A0AAE3D6L2</accession>
<evidence type="ECO:0000259" key="16">
    <source>
        <dbReference type="Pfam" id="PF02875"/>
    </source>
</evidence>
<dbReference type="SUPFAM" id="SSF53623">
    <property type="entry name" value="MurD-like peptide ligases, catalytic domain"/>
    <property type="match status" value="1"/>
</dbReference>
<feature type="domain" description="Mur ligase N-terminal catalytic" evidence="15">
    <location>
        <begin position="12"/>
        <end position="110"/>
    </location>
</feature>
<dbReference type="Pfam" id="PF08245">
    <property type="entry name" value="Mur_ligase_M"/>
    <property type="match status" value="1"/>
</dbReference>
<dbReference type="InterPro" id="IPR013221">
    <property type="entry name" value="Mur_ligase_cen"/>
</dbReference>
<dbReference type="InterPro" id="IPR004101">
    <property type="entry name" value="Mur_ligase_C"/>
</dbReference>
<reference evidence="18 19" key="1">
    <citation type="submission" date="2021-10" db="EMBL/GenBank/DDBJ databases">
        <title>Anaerobic single-cell dispensing facilitates the cultivation of human gut bacteria.</title>
        <authorList>
            <person name="Afrizal A."/>
        </authorList>
    </citation>
    <scope>NUCLEOTIDE SEQUENCE [LARGE SCALE GENOMIC DNA]</scope>
    <source>
        <strain evidence="18 19">CLA-AA-H273</strain>
    </source>
</reference>
<keyword evidence="4 14" id="KW-0963">Cytoplasm</keyword>
<dbReference type="Gene3D" id="3.40.50.720">
    <property type="entry name" value="NAD(P)-binding Rossmann-like Domain"/>
    <property type="match status" value="1"/>
</dbReference>
<evidence type="ECO:0000259" key="15">
    <source>
        <dbReference type="Pfam" id="PF01225"/>
    </source>
</evidence>
<evidence type="ECO:0000256" key="13">
    <source>
        <dbReference type="ARBA" id="ARBA00047833"/>
    </source>
</evidence>
<gene>
    <name evidence="14 18" type="primary">murC</name>
    <name evidence="18" type="ORF">LKD75_03270</name>
</gene>
<sequence>MYQIDFNHPSSIYFVGIGGISMSGLAEILKDAGFRVSGSDRSKSPLTETLERKGINVFYGQRAGNITDDIDCVVFTSAIHKDNPEYVATMEKGIPHLTRAQLLGEIMQNYKTPIAVSGTHGKTTTTSMVSEILLHAGTDPTLSIGGMLKSIGGNIRVGSTDLFVTEACEYTNSFLSFFPRIGMILNIEEDHLDFFKDLEDIRNSFHKFAKLLPADGCLIINGAIDRLQEITGDLDCRVITFNKEAVNSDGSAADYYPSDITFDEFGHPSFTLHRHGEVSGSFSLQVPGEHNVCNAIASIALADLLKIDREVTASALHGFTGTDRRFEYKGTIGGVTIVDDYAHHPTEIAATLHAAANYPHKTLWCVFQPHTYTRTKAFMKDFAKALSLADKVVLADIYAARETDTLGISSETLQTEIRALGHECYYFPSFDEIENFLLENCINGDLLITMGAGDVVKIGENLLGK</sequence>
<keyword evidence="9 14" id="KW-0133">Cell shape</keyword>
<dbReference type="GO" id="GO:0005737">
    <property type="term" value="C:cytoplasm"/>
    <property type="evidence" value="ECO:0007669"/>
    <property type="project" value="UniProtKB-SubCell"/>
</dbReference>
<dbReference type="GO" id="GO:0008763">
    <property type="term" value="F:UDP-N-acetylmuramate-L-alanine ligase activity"/>
    <property type="evidence" value="ECO:0007669"/>
    <property type="project" value="UniProtKB-UniRule"/>
</dbReference>
<keyword evidence="11 14" id="KW-0131">Cell cycle</keyword>
<comment type="function">
    <text evidence="14">Cell wall formation.</text>
</comment>
<dbReference type="GO" id="GO:0005524">
    <property type="term" value="F:ATP binding"/>
    <property type="evidence" value="ECO:0007669"/>
    <property type="project" value="UniProtKB-UniRule"/>
</dbReference>
<dbReference type="AlphaFoldDB" id="A0AAE3D6L2"/>
<feature type="domain" description="Mur ligase C-terminal" evidence="16">
    <location>
        <begin position="324"/>
        <end position="453"/>
    </location>
</feature>
<evidence type="ECO:0000256" key="2">
    <source>
        <dbReference type="ARBA" id="ARBA00004752"/>
    </source>
</evidence>
<protein>
    <recommendedName>
        <fullName evidence="3 14">UDP-N-acetylmuramate--L-alanine ligase</fullName>
        <ecNumber evidence="3 14">6.3.2.8</ecNumber>
    </recommendedName>
    <alternativeName>
        <fullName evidence="14">UDP-N-acetylmuramoyl-L-alanine synthetase</fullName>
    </alternativeName>
</protein>
<evidence type="ECO:0000256" key="12">
    <source>
        <dbReference type="ARBA" id="ARBA00023316"/>
    </source>
</evidence>
<keyword evidence="10 14" id="KW-0573">Peptidoglycan synthesis</keyword>
<evidence type="ECO:0000256" key="3">
    <source>
        <dbReference type="ARBA" id="ARBA00012211"/>
    </source>
</evidence>
<evidence type="ECO:0000259" key="17">
    <source>
        <dbReference type="Pfam" id="PF08245"/>
    </source>
</evidence>
<keyword evidence="6 14" id="KW-0132">Cell division</keyword>
<comment type="caution">
    <text evidence="18">The sequence shown here is derived from an EMBL/GenBank/DDBJ whole genome shotgun (WGS) entry which is preliminary data.</text>
</comment>